<protein>
    <submittedName>
        <fullName evidence="2">Uncharacterized protein</fullName>
    </submittedName>
</protein>
<dbReference type="Gramene" id="OBART04G24810.1">
    <property type="protein sequence ID" value="OBART04G24810.1"/>
    <property type="gene ID" value="OBART04G24810"/>
</dbReference>
<accession>A0A0D3G004</accession>
<dbReference type="EnsemblPlants" id="OBART04G24810.1">
    <property type="protein sequence ID" value="OBART04G24810.1"/>
    <property type="gene ID" value="OBART04G24810"/>
</dbReference>
<reference evidence="2" key="2">
    <citation type="submission" date="2015-03" db="UniProtKB">
        <authorList>
            <consortium name="EnsemblPlants"/>
        </authorList>
    </citation>
    <scope>IDENTIFICATION</scope>
</reference>
<dbReference type="HOGENOM" id="CLU_2642015_0_0_1"/>
<proteinExistence type="predicted"/>
<evidence type="ECO:0000313" key="2">
    <source>
        <dbReference type="EnsemblPlants" id="OBART04G24810.1"/>
    </source>
</evidence>
<dbReference type="AlphaFoldDB" id="A0A0D3G004"/>
<evidence type="ECO:0000313" key="3">
    <source>
        <dbReference type="Proteomes" id="UP000026960"/>
    </source>
</evidence>
<reference evidence="2" key="1">
    <citation type="journal article" date="2009" name="Rice">
        <title>De Novo Next Generation Sequencing of Plant Genomes.</title>
        <authorList>
            <person name="Rounsley S."/>
            <person name="Marri P.R."/>
            <person name="Yu Y."/>
            <person name="He R."/>
            <person name="Sisneros N."/>
            <person name="Goicoechea J.L."/>
            <person name="Lee S.J."/>
            <person name="Angelova A."/>
            <person name="Kudrna D."/>
            <person name="Luo M."/>
            <person name="Affourtit J."/>
            <person name="Desany B."/>
            <person name="Knight J."/>
            <person name="Niazi F."/>
            <person name="Egholm M."/>
            <person name="Wing R.A."/>
        </authorList>
    </citation>
    <scope>NUCLEOTIDE SEQUENCE [LARGE SCALE GENOMIC DNA]</scope>
    <source>
        <strain evidence="2">cv. IRGC 105608</strain>
    </source>
</reference>
<feature type="compositionally biased region" description="Polar residues" evidence="1">
    <location>
        <begin position="34"/>
        <end position="46"/>
    </location>
</feature>
<dbReference type="Proteomes" id="UP000026960">
    <property type="component" value="Chromosome 4"/>
</dbReference>
<feature type="region of interest" description="Disordered" evidence="1">
    <location>
        <begin position="18"/>
        <end position="77"/>
    </location>
</feature>
<evidence type="ECO:0000256" key="1">
    <source>
        <dbReference type="SAM" id="MobiDB-lite"/>
    </source>
</evidence>
<feature type="compositionally biased region" description="Low complexity" evidence="1">
    <location>
        <begin position="54"/>
        <end position="65"/>
    </location>
</feature>
<keyword evidence="3" id="KW-1185">Reference proteome</keyword>
<sequence>MKRASAKTVVLKLQQMYLADDSADDNDDDSFSARNISARQRSSTSPDSKERMPGTLVLATGAGAAPKVNTGNTSTDK</sequence>
<name>A0A0D3G004_9ORYZ</name>
<dbReference type="PaxDb" id="65489-OBART04G24810.1"/>
<organism evidence="2">
    <name type="scientific">Oryza barthii</name>
    <dbReference type="NCBI Taxonomy" id="65489"/>
    <lineage>
        <taxon>Eukaryota</taxon>
        <taxon>Viridiplantae</taxon>
        <taxon>Streptophyta</taxon>
        <taxon>Embryophyta</taxon>
        <taxon>Tracheophyta</taxon>
        <taxon>Spermatophyta</taxon>
        <taxon>Magnoliopsida</taxon>
        <taxon>Liliopsida</taxon>
        <taxon>Poales</taxon>
        <taxon>Poaceae</taxon>
        <taxon>BOP clade</taxon>
        <taxon>Oryzoideae</taxon>
        <taxon>Oryzeae</taxon>
        <taxon>Oryzinae</taxon>
        <taxon>Oryza</taxon>
    </lineage>
</organism>
<feature type="compositionally biased region" description="Acidic residues" evidence="1">
    <location>
        <begin position="21"/>
        <end position="30"/>
    </location>
</feature>